<reference evidence="2 3" key="2">
    <citation type="journal article" date="2013" name="Plant Cell Physiol.">
        <title>Rice Annotation Project Database (RAP-DB): an integrative and interactive database for rice genomics.</title>
        <authorList>
            <person name="Sakai H."/>
            <person name="Lee S.S."/>
            <person name="Tanaka T."/>
            <person name="Numa H."/>
            <person name="Kim J."/>
            <person name="Kawahara Y."/>
            <person name="Wakimoto H."/>
            <person name="Yang C.C."/>
            <person name="Iwamoto M."/>
            <person name="Abe T."/>
            <person name="Yamada Y."/>
            <person name="Muto A."/>
            <person name="Inokuchi H."/>
            <person name="Ikemura T."/>
            <person name="Matsumoto T."/>
            <person name="Sasaki T."/>
            <person name="Itoh T."/>
        </authorList>
    </citation>
    <scope>NUCLEOTIDE SEQUENCE [LARGE SCALE GENOMIC DNA]</scope>
    <source>
        <strain evidence="3">cv. Nipponbare</strain>
    </source>
</reference>
<reference evidence="2 3" key="3">
    <citation type="journal article" date="2013" name="Rice">
        <title>Improvement of the Oryza sativa Nipponbare reference genome using next generation sequence and optical map data.</title>
        <authorList>
            <person name="Kawahara Y."/>
            <person name="de la Bastide M."/>
            <person name="Hamilton J.P."/>
            <person name="Kanamori H."/>
            <person name="McCombie W.R."/>
            <person name="Ouyang S."/>
            <person name="Schwartz D.C."/>
            <person name="Tanaka T."/>
            <person name="Wu J."/>
            <person name="Zhou S."/>
            <person name="Childs K.L."/>
            <person name="Davidson R.M."/>
            <person name="Lin H."/>
            <person name="Quesada-Ocampo L."/>
            <person name="Vaillancourt B."/>
            <person name="Sakai H."/>
            <person name="Lee S.S."/>
            <person name="Kim J."/>
            <person name="Numa H."/>
            <person name="Itoh T."/>
            <person name="Buell C.R."/>
            <person name="Matsumoto T."/>
        </authorList>
    </citation>
    <scope>NUCLEOTIDE SEQUENCE [LARGE SCALE GENOMIC DNA]</scope>
    <source>
        <strain evidence="3">cv. Nipponbare</strain>
    </source>
</reference>
<sequence>MVELPRYPLNTEPKLPPPNFSEKALVARCKLIYRNATTPMPPSGFCNVRVNHFPFLLQSISRRIIKNKVAVLAPMAKPLIFLFFFFSEPGNSFAARRM</sequence>
<keyword evidence="3" id="KW-1185">Reference proteome</keyword>
<evidence type="ECO:0000313" key="3">
    <source>
        <dbReference type="Proteomes" id="UP000059680"/>
    </source>
</evidence>
<evidence type="ECO:0000313" key="2">
    <source>
        <dbReference type="EMBL" id="BAS89194.1"/>
    </source>
</evidence>
<proteinExistence type="predicted"/>
<keyword evidence="1" id="KW-0812">Transmembrane</keyword>
<name>A0A0P0WAC0_ORYSJ</name>
<keyword evidence="1" id="KW-1133">Transmembrane helix</keyword>
<evidence type="ECO:0000256" key="1">
    <source>
        <dbReference type="SAM" id="Phobius"/>
    </source>
</evidence>
<dbReference type="AlphaFoldDB" id="A0A0P0WAC0"/>
<feature type="transmembrane region" description="Helical" evidence="1">
    <location>
        <begin position="69"/>
        <end position="87"/>
    </location>
</feature>
<dbReference type="InParanoid" id="A0A0P0WAC0"/>
<accession>A0A0P0WAC0</accession>
<dbReference type="Gramene" id="Os04t0420801-00">
    <property type="protein sequence ID" value="Os04t0420801-00"/>
    <property type="gene ID" value="Os04g0420801"/>
</dbReference>
<keyword evidence="1" id="KW-0472">Membrane</keyword>
<organism evidence="2 3">
    <name type="scientific">Oryza sativa subsp. japonica</name>
    <name type="common">Rice</name>
    <dbReference type="NCBI Taxonomy" id="39947"/>
    <lineage>
        <taxon>Eukaryota</taxon>
        <taxon>Viridiplantae</taxon>
        <taxon>Streptophyta</taxon>
        <taxon>Embryophyta</taxon>
        <taxon>Tracheophyta</taxon>
        <taxon>Spermatophyta</taxon>
        <taxon>Magnoliopsida</taxon>
        <taxon>Liliopsida</taxon>
        <taxon>Poales</taxon>
        <taxon>Poaceae</taxon>
        <taxon>BOP clade</taxon>
        <taxon>Oryzoideae</taxon>
        <taxon>Oryzeae</taxon>
        <taxon>Oryzinae</taxon>
        <taxon>Oryza</taxon>
        <taxon>Oryza sativa</taxon>
    </lineage>
</organism>
<dbReference type="Proteomes" id="UP000059680">
    <property type="component" value="Chromosome 4"/>
</dbReference>
<dbReference type="PaxDb" id="39947-A0A0P0WAC0"/>
<gene>
    <name evidence="2" type="ordered locus">Os04g0420801</name>
    <name evidence="2" type="ORF">OSNPB_040420801</name>
</gene>
<reference evidence="3" key="1">
    <citation type="journal article" date="2005" name="Nature">
        <title>The map-based sequence of the rice genome.</title>
        <authorList>
            <consortium name="International rice genome sequencing project (IRGSP)"/>
            <person name="Matsumoto T."/>
            <person name="Wu J."/>
            <person name="Kanamori H."/>
            <person name="Katayose Y."/>
            <person name="Fujisawa M."/>
            <person name="Namiki N."/>
            <person name="Mizuno H."/>
            <person name="Yamamoto K."/>
            <person name="Antonio B.A."/>
            <person name="Baba T."/>
            <person name="Sakata K."/>
            <person name="Nagamura Y."/>
            <person name="Aoki H."/>
            <person name="Arikawa K."/>
            <person name="Arita K."/>
            <person name="Bito T."/>
            <person name="Chiden Y."/>
            <person name="Fujitsuka N."/>
            <person name="Fukunaka R."/>
            <person name="Hamada M."/>
            <person name="Harada C."/>
            <person name="Hayashi A."/>
            <person name="Hijishita S."/>
            <person name="Honda M."/>
            <person name="Hosokawa S."/>
            <person name="Ichikawa Y."/>
            <person name="Idonuma A."/>
            <person name="Iijima M."/>
            <person name="Ikeda M."/>
            <person name="Ikeno M."/>
            <person name="Ito K."/>
            <person name="Ito S."/>
            <person name="Ito T."/>
            <person name="Ito Y."/>
            <person name="Ito Y."/>
            <person name="Iwabuchi A."/>
            <person name="Kamiya K."/>
            <person name="Karasawa W."/>
            <person name="Kurita K."/>
            <person name="Katagiri S."/>
            <person name="Kikuta A."/>
            <person name="Kobayashi H."/>
            <person name="Kobayashi N."/>
            <person name="Machita K."/>
            <person name="Maehara T."/>
            <person name="Masukawa M."/>
            <person name="Mizubayashi T."/>
            <person name="Mukai Y."/>
            <person name="Nagasaki H."/>
            <person name="Nagata Y."/>
            <person name="Naito S."/>
            <person name="Nakashima M."/>
            <person name="Nakama Y."/>
            <person name="Nakamichi Y."/>
            <person name="Nakamura M."/>
            <person name="Meguro A."/>
            <person name="Negishi M."/>
            <person name="Ohta I."/>
            <person name="Ohta T."/>
            <person name="Okamoto M."/>
            <person name="Ono N."/>
            <person name="Saji S."/>
            <person name="Sakaguchi M."/>
            <person name="Sakai K."/>
            <person name="Shibata M."/>
            <person name="Shimokawa T."/>
            <person name="Song J."/>
            <person name="Takazaki Y."/>
            <person name="Terasawa K."/>
            <person name="Tsugane M."/>
            <person name="Tsuji K."/>
            <person name="Ueda S."/>
            <person name="Waki K."/>
            <person name="Yamagata H."/>
            <person name="Yamamoto M."/>
            <person name="Yamamoto S."/>
            <person name="Yamane H."/>
            <person name="Yoshiki S."/>
            <person name="Yoshihara R."/>
            <person name="Yukawa K."/>
            <person name="Zhong H."/>
            <person name="Yano M."/>
            <person name="Yuan Q."/>
            <person name="Ouyang S."/>
            <person name="Liu J."/>
            <person name="Jones K.M."/>
            <person name="Gansberger K."/>
            <person name="Moffat K."/>
            <person name="Hill J."/>
            <person name="Bera J."/>
            <person name="Fadrosh D."/>
            <person name="Jin S."/>
            <person name="Johri S."/>
            <person name="Kim M."/>
            <person name="Overton L."/>
            <person name="Reardon M."/>
            <person name="Tsitrin T."/>
            <person name="Vuong H."/>
            <person name="Weaver B."/>
            <person name="Ciecko A."/>
            <person name="Tallon L."/>
            <person name="Jackson J."/>
            <person name="Pai G."/>
            <person name="Aken S.V."/>
            <person name="Utterback T."/>
            <person name="Reidmuller S."/>
            <person name="Feldblyum T."/>
            <person name="Hsiao J."/>
            <person name="Zismann V."/>
            <person name="Iobst S."/>
            <person name="de Vazeille A.R."/>
            <person name="Buell C.R."/>
            <person name="Ying K."/>
            <person name="Li Y."/>
            <person name="Lu T."/>
            <person name="Huang Y."/>
            <person name="Zhao Q."/>
            <person name="Feng Q."/>
            <person name="Zhang L."/>
            <person name="Zhu J."/>
            <person name="Weng Q."/>
            <person name="Mu J."/>
            <person name="Lu Y."/>
            <person name="Fan D."/>
            <person name="Liu Y."/>
            <person name="Guan J."/>
            <person name="Zhang Y."/>
            <person name="Yu S."/>
            <person name="Liu X."/>
            <person name="Zhang Y."/>
            <person name="Hong G."/>
            <person name="Han B."/>
            <person name="Choisne N."/>
            <person name="Demange N."/>
            <person name="Orjeda G."/>
            <person name="Samain S."/>
            <person name="Cattolico L."/>
            <person name="Pelletier E."/>
            <person name="Couloux A."/>
            <person name="Segurens B."/>
            <person name="Wincker P."/>
            <person name="D'Hont A."/>
            <person name="Scarpelli C."/>
            <person name="Weissenbach J."/>
            <person name="Salanoubat M."/>
            <person name="Quetier F."/>
            <person name="Yu Y."/>
            <person name="Kim H.R."/>
            <person name="Rambo T."/>
            <person name="Currie J."/>
            <person name="Collura K."/>
            <person name="Luo M."/>
            <person name="Yang T."/>
            <person name="Ammiraju J.S.S."/>
            <person name="Engler F."/>
            <person name="Soderlund C."/>
            <person name="Wing R.A."/>
            <person name="Palmer L.E."/>
            <person name="de la Bastide M."/>
            <person name="Spiegel L."/>
            <person name="Nascimento L."/>
            <person name="Zutavern T."/>
            <person name="O'Shaughnessy A."/>
            <person name="Dike S."/>
            <person name="Dedhia N."/>
            <person name="Preston R."/>
            <person name="Balija V."/>
            <person name="McCombie W.R."/>
            <person name="Chow T."/>
            <person name="Chen H."/>
            <person name="Chung M."/>
            <person name="Chen C."/>
            <person name="Shaw J."/>
            <person name="Wu H."/>
            <person name="Hsiao K."/>
            <person name="Chao Y."/>
            <person name="Chu M."/>
            <person name="Cheng C."/>
            <person name="Hour A."/>
            <person name="Lee P."/>
            <person name="Lin S."/>
            <person name="Lin Y."/>
            <person name="Liou J."/>
            <person name="Liu S."/>
            <person name="Hsing Y."/>
            <person name="Raghuvanshi S."/>
            <person name="Mohanty A."/>
            <person name="Bharti A.K."/>
            <person name="Gaur A."/>
            <person name="Gupta V."/>
            <person name="Kumar D."/>
            <person name="Ravi V."/>
            <person name="Vij S."/>
            <person name="Kapur A."/>
            <person name="Khurana P."/>
            <person name="Khurana P."/>
            <person name="Khurana J.P."/>
            <person name="Tyagi A.K."/>
            <person name="Gaikwad K."/>
            <person name="Singh A."/>
            <person name="Dalal V."/>
            <person name="Srivastava S."/>
            <person name="Dixit A."/>
            <person name="Pal A.K."/>
            <person name="Ghazi I.A."/>
            <person name="Yadav M."/>
            <person name="Pandit A."/>
            <person name="Bhargava A."/>
            <person name="Sureshbabu K."/>
            <person name="Batra K."/>
            <person name="Sharma T.R."/>
            <person name="Mohapatra T."/>
            <person name="Singh N.K."/>
            <person name="Messing J."/>
            <person name="Nelson A.B."/>
            <person name="Fuks G."/>
            <person name="Kavchok S."/>
            <person name="Keizer G."/>
            <person name="Linton E."/>
            <person name="Llaca V."/>
            <person name="Song R."/>
            <person name="Tanyolac B."/>
            <person name="Young S."/>
            <person name="Ho-Il K."/>
            <person name="Hahn J.H."/>
            <person name="Sangsakoo G."/>
            <person name="Vanavichit A."/>
            <person name="de Mattos Luiz.A.T."/>
            <person name="Zimmer P.D."/>
            <person name="Malone G."/>
            <person name="Dellagostin O."/>
            <person name="de Oliveira A.C."/>
            <person name="Bevan M."/>
            <person name="Bancroft I."/>
            <person name="Minx P."/>
            <person name="Cordum H."/>
            <person name="Wilson R."/>
            <person name="Cheng Z."/>
            <person name="Jin W."/>
            <person name="Jiang J."/>
            <person name="Leong S.A."/>
            <person name="Iwama H."/>
            <person name="Gojobori T."/>
            <person name="Itoh T."/>
            <person name="Niimura Y."/>
            <person name="Fujii Y."/>
            <person name="Habara T."/>
            <person name="Sakai H."/>
            <person name="Sato Y."/>
            <person name="Wilson G."/>
            <person name="Kumar K."/>
            <person name="McCouch S."/>
            <person name="Juretic N."/>
            <person name="Hoen D."/>
            <person name="Wright S."/>
            <person name="Bruskiewich R."/>
            <person name="Bureau T."/>
            <person name="Miyao A."/>
            <person name="Hirochika H."/>
            <person name="Nishikawa T."/>
            <person name="Kadowaki K."/>
            <person name="Sugiura M."/>
            <person name="Burr B."/>
            <person name="Sasaki T."/>
        </authorList>
    </citation>
    <scope>NUCLEOTIDE SEQUENCE [LARGE SCALE GENOMIC DNA]</scope>
    <source>
        <strain evidence="3">cv. Nipponbare</strain>
    </source>
</reference>
<protein>
    <submittedName>
        <fullName evidence="2">Os04g0420801 protein</fullName>
    </submittedName>
</protein>
<dbReference type="EMBL" id="AP014960">
    <property type="protein sequence ID" value="BAS89194.1"/>
    <property type="molecule type" value="Genomic_DNA"/>
</dbReference>